<dbReference type="PANTHER" id="PTHR39420:SF2">
    <property type="entry name" value="HYDROLASE"/>
    <property type="match status" value="1"/>
</dbReference>
<keyword evidence="3" id="KW-1185">Reference proteome</keyword>
<accession>A0A502EAR8</accession>
<proteinExistence type="predicted"/>
<dbReference type="InterPro" id="IPR018766">
    <property type="entry name" value="Zinicin_2"/>
</dbReference>
<dbReference type="SUPFAM" id="SSF55486">
    <property type="entry name" value="Metalloproteases ('zincins'), catalytic domain"/>
    <property type="match status" value="1"/>
</dbReference>
<organism evidence="2 3">
    <name type="scientific">Mycolicibacterium hodleri</name>
    <dbReference type="NCBI Taxonomy" id="49897"/>
    <lineage>
        <taxon>Bacteria</taxon>
        <taxon>Bacillati</taxon>
        <taxon>Actinomycetota</taxon>
        <taxon>Actinomycetes</taxon>
        <taxon>Mycobacteriales</taxon>
        <taxon>Mycobacteriaceae</taxon>
        <taxon>Mycolicibacterium</taxon>
    </lineage>
</organism>
<comment type="caution">
    <text evidence="2">The sequence shown here is derived from an EMBL/GenBank/DDBJ whole genome shotgun (WGS) entry which is preliminary data.</text>
</comment>
<dbReference type="GO" id="GO:0006508">
    <property type="term" value="P:proteolysis"/>
    <property type="evidence" value="ECO:0007669"/>
    <property type="project" value="UniProtKB-KW"/>
</dbReference>
<keyword evidence="2" id="KW-0645">Protease</keyword>
<protein>
    <submittedName>
        <fullName evidence="2">Zinc-dependent metalloprotease</fullName>
    </submittedName>
</protein>
<dbReference type="Proteomes" id="UP000320095">
    <property type="component" value="Unassembled WGS sequence"/>
</dbReference>
<dbReference type="GO" id="GO:0008237">
    <property type="term" value="F:metallopeptidase activity"/>
    <property type="evidence" value="ECO:0007669"/>
    <property type="project" value="UniProtKB-KW"/>
</dbReference>
<dbReference type="AlphaFoldDB" id="A0A502EAR8"/>
<keyword evidence="2" id="KW-0378">Hydrolase</keyword>
<sequence>MADLPFGFSSGDDPERPDGENDRKKDPDDGSPANPFGFGGGDFDMNNLGQIFSKLGEMFSGAGTSMAGGGQAGAVNYDLARQLASSSIGFVKPVPEQTSAAIVDAVRLADTWLDGVTPLPAGTTGTVAWTPSEWVDNTLATWKRLCDPVAEQMSTVWASALPEEAKAMAGPLMAMMTQMGGMAFGSQLGQALGTLSREVLTSTDIGLPLGPKGVAALMPEAIESLAEGLEQPRSEIMMFLAAREAAHHRLFSHVPWLPVQLLNAVEAFARGMKVDMGGIEDFAAGFNPASLTDPSAMEQLLNQGIFEPKSTPEQIAALERLETLLALIEGWVQTVVSAALGDRIPGTSALSETLRRRRATGGPAEQTFATLVGLELRPRKLREAAVLWERLTEAVGADARDGVWQHPDLLPGADDLDEPAGFIDRVMGGDTSGIDQAIADLEKDFNDGPGDDSK</sequence>
<dbReference type="OrthoDB" id="8478472at2"/>
<evidence type="ECO:0000313" key="2">
    <source>
        <dbReference type="EMBL" id="TPG34477.1"/>
    </source>
</evidence>
<dbReference type="Gene3D" id="1.20.150.30">
    <property type="entry name" value="Zincin-like metallopeptidase, N-terminal domain"/>
    <property type="match status" value="1"/>
</dbReference>
<dbReference type="Pfam" id="PF10103">
    <property type="entry name" value="Zincin_2"/>
    <property type="match status" value="1"/>
</dbReference>
<keyword evidence="2" id="KW-0482">Metalloprotease</keyword>
<feature type="region of interest" description="Disordered" evidence="1">
    <location>
        <begin position="1"/>
        <end position="40"/>
    </location>
</feature>
<name>A0A502EAR8_9MYCO</name>
<dbReference type="PANTHER" id="PTHR39420">
    <property type="match status" value="1"/>
</dbReference>
<reference evidence="2 3" key="1">
    <citation type="journal article" date="2019" name="Environ. Microbiol.">
        <title>Species interactions and distinct microbial communities in high Arctic permafrost affected cryosols are associated with the CH4 and CO2 gas fluxes.</title>
        <authorList>
            <person name="Altshuler I."/>
            <person name="Hamel J."/>
            <person name="Turney S."/>
            <person name="Magnuson E."/>
            <person name="Levesque R."/>
            <person name="Greer C."/>
            <person name="Whyte L.G."/>
        </authorList>
    </citation>
    <scope>NUCLEOTIDE SEQUENCE [LARGE SCALE GENOMIC DNA]</scope>
    <source>
        <strain evidence="2 3">S5.20</strain>
    </source>
</reference>
<dbReference type="NCBIfam" id="TIGR03624">
    <property type="entry name" value="putative hydrolase"/>
    <property type="match status" value="1"/>
</dbReference>
<dbReference type="RefSeq" id="WP_140691236.1">
    <property type="nucleotide sequence ID" value="NZ_RCZG01000004.1"/>
</dbReference>
<gene>
    <name evidence="2" type="ORF">EAH80_13095</name>
</gene>
<dbReference type="InterPro" id="IPR042271">
    <property type="entry name" value="Zinicin_2_N"/>
</dbReference>
<evidence type="ECO:0000313" key="3">
    <source>
        <dbReference type="Proteomes" id="UP000320095"/>
    </source>
</evidence>
<dbReference type="EMBL" id="RCZG01000004">
    <property type="protein sequence ID" value="TPG34477.1"/>
    <property type="molecule type" value="Genomic_DNA"/>
</dbReference>
<feature type="compositionally biased region" description="Basic and acidic residues" evidence="1">
    <location>
        <begin position="13"/>
        <end position="28"/>
    </location>
</feature>
<evidence type="ECO:0000256" key="1">
    <source>
        <dbReference type="SAM" id="MobiDB-lite"/>
    </source>
</evidence>